<keyword evidence="2" id="KW-1185">Reference proteome</keyword>
<reference evidence="1 2" key="1">
    <citation type="submission" date="2019-08" db="EMBL/GenBank/DDBJ databases">
        <title>Microbe sample from Colwellia echini.</title>
        <authorList>
            <person name="Christiansen L."/>
            <person name="Pathiraja D."/>
            <person name="Schultz-Johansen M."/>
            <person name="Choi I.-G."/>
            <person name="Stougaard P."/>
        </authorList>
    </citation>
    <scope>NUCLEOTIDE SEQUENCE [LARGE SCALE GENOMIC DNA]</scope>
    <source>
        <strain evidence="1 2">A3</strain>
    </source>
</reference>
<name>A0ABY3MSN0_9GAMM</name>
<evidence type="ECO:0000313" key="2">
    <source>
        <dbReference type="Proteomes" id="UP000815846"/>
    </source>
</evidence>
<dbReference type="Proteomes" id="UP000815846">
    <property type="component" value="Unassembled WGS sequence"/>
</dbReference>
<accession>A0ABY3MSN0</accession>
<evidence type="ECO:0000313" key="1">
    <source>
        <dbReference type="EMBL" id="TYK64136.1"/>
    </source>
</evidence>
<comment type="caution">
    <text evidence="1">The sequence shown here is derived from an EMBL/GenBank/DDBJ whole genome shotgun (WGS) entry which is preliminary data.</text>
</comment>
<gene>
    <name evidence="1" type="ORF">CWS31_017265</name>
</gene>
<sequence>MNIQESEKYEELATEWQYQMIILLKNTLAKHGVNQDKAKEIIGEFAFDFAMLHDQEEIKHEGKSYNPRISFDDFSGNLHASSEETNLHEYAFGSTSEAFGE</sequence>
<protein>
    <submittedName>
        <fullName evidence="1">Uncharacterized protein</fullName>
    </submittedName>
</protein>
<proteinExistence type="predicted"/>
<dbReference type="EMBL" id="PJAI02000064">
    <property type="protein sequence ID" value="TYK64136.1"/>
    <property type="molecule type" value="Genomic_DNA"/>
</dbReference>
<organism evidence="1 2">
    <name type="scientific">Colwellia echini</name>
    <dbReference type="NCBI Taxonomy" id="1982103"/>
    <lineage>
        <taxon>Bacteria</taxon>
        <taxon>Pseudomonadati</taxon>
        <taxon>Pseudomonadota</taxon>
        <taxon>Gammaproteobacteria</taxon>
        <taxon>Alteromonadales</taxon>
        <taxon>Colwelliaceae</taxon>
        <taxon>Colwellia</taxon>
    </lineage>
</organism>
<dbReference type="RefSeq" id="WP_101342690.1">
    <property type="nucleotide sequence ID" value="NZ_PJAI02000064.1"/>
</dbReference>